<evidence type="ECO:0000259" key="6">
    <source>
        <dbReference type="PROSITE" id="PS50103"/>
    </source>
</evidence>
<keyword evidence="9" id="KW-1185">Reference proteome</keyword>
<dbReference type="Gene3D" id="4.10.1000.10">
    <property type="entry name" value="Zinc finger, CCCH-type"/>
    <property type="match status" value="2"/>
</dbReference>
<reference evidence="8" key="3">
    <citation type="submission" date="2015-06" db="UniProtKB">
        <authorList>
            <consortium name="EnsemblMetazoa"/>
        </authorList>
    </citation>
    <scope>IDENTIFICATION</scope>
</reference>
<evidence type="ECO:0000313" key="9">
    <source>
        <dbReference type="Proteomes" id="UP000015101"/>
    </source>
</evidence>
<dbReference type="EnsemblMetazoa" id="HelroT153596">
    <property type="protein sequence ID" value="HelroP153596"/>
    <property type="gene ID" value="HelroG153596"/>
</dbReference>
<dbReference type="InParanoid" id="T1EL89"/>
<dbReference type="PROSITE" id="PS50103">
    <property type="entry name" value="ZF_C3H1"/>
    <property type="match status" value="2"/>
</dbReference>
<keyword evidence="4 5" id="KW-0862">Zinc</keyword>
<evidence type="ECO:0000256" key="2">
    <source>
        <dbReference type="ARBA" id="ARBA00022737"/>
    </source>
</evidence>
<feature type="zinc finger region" description="C3H1-type" evidence="5">
    <location>
        <begin position="2"/>
        <end position="30"/>
    </location>
</feature>
<proteinExistence type="predicted"/>
<evidence type="ECO:0000313" key="8">
    <source>
        <dbReference type="EnsemblMetazoa" id="HelroP153596"/>
    </source>
</evidence>
<reference evidence="9" key="1">
    <citation type="submission" date="2012-12" db="EMBL/GenBank/DDBJ databases">
        <authorList>
            <person name="Hellsten U."/>
            <person name="Grimwood J."/>
            <person name="Chapman J.A."/>
            <person name="Shapiro H."/>
            <person name="Aerts A."/>
            <person name="Otillar R.P."/>
            <person name="Terry A.Y."/>
            <person name="Boore J.L."/>
            <person name="Simakov O."/>
            <person name="Marletaz F."/>
            <person name="Cho S.-J."/>
            <person name="Edsinger-Gonzales E."/>
            <person name="Havlak P."/>
            <person name="Kuo D.-H."/>
            <person name="Larsson T."/>
            <person name="Lv J."/>
            <person name="Arendt D."/>
            <person name="Savage R."/>
            <person name="Osoegawa K."/>
            <person name="de Jong P."/>
            <person name="Lindberg D.R."/>
            <person name="Seaver E.C."/>
            <person name="Weisblat D.A."/>
            <person name="Putnam N.H."/>
            <person name="Grigoriev I.V."/>
            <person name="Rokhsar D.S."/>
        </authorList>
    </citation>
    <scope>NUCLEOTIDE SEQUENCE</scope>
</reference>
<dbReference type="PANTHER" id="PTHR12547">
    <property type="entry name" value="CCCH ZINC FINGER/TIS11-RELATED"/>
    <property type="match status" value="1"/>
</dbReference>
<dbReference type="STRING" id="6412.T1EL89"/>
<dbReference type="Pfam" id="PF00642">
    <property type="entry name" value="zf-CCCH"/>
    <property type="match status" value="2"/>
</dbReference>
<dbReference type="AlphaFoldDB" id="T1EL89"/>
<dbReference type="InterPro" id="IPR000571">
    <property type="entry name" value="Znf_CCCH"/>
</dbReference>
<dbReference type="eggNOG" id="KOG1677">
    <property type="taxonomic scope" value="Eukaryota"/>
</dbReference>
<keyword evidence="1 5" id="KW-0479">Metal-binding</keyword>
<dbReference type="EMBL" id="AMQM01001373">
    <property type="status" value="NOT_ANNOTATED_CDS"/>
    <property type="molecule type" value="Genomic_DNA"/>
</dbReference>
<dbReference type="InterPro" id="IPR045877">
    <property type="entry name" value="ZFP36-like"/>
</dbReference>
<protein>
    <recommendedName>
        <fullName evidence="6">C3H1-type domain-containing protein</fullName>
    </recommendedName>
</protein>
<name>T1EL89_HELRO</name>
<keyword evidence="2" id="KW-0677">Repeat</keyword>
<feature type="domain" description="C3H1-type" evidence="6">
    <location>
        <begin position="40"/>
        <end position="68"/>
    </location>
</feature>
<dbReference type="InterPro" id="IPR036855">
    <property type="entry name" value="Znf_CCCH_sf"/>
</dbReference>
<keyword evidence="3 5" id="KW-0863">Zinc-finger</keyword>
<reference evidence="7 9" key="2">
    <citation type="journal article" date="2013" name="Nature">
        <title>Insights into bilaterian evolution from three spiralian genomes.</title>
        <authorList>
            <person name="Simakov O."/>
            <person name="Marletaz F."/>
            <person name="Cho S.J."/>
            <person name="Edsinger-Gonzales E."/>
            <person name="Havlak P."/>
            <person name="Hellsten U."/>
            <person name="Kuo D.H."/>
            <person name="Larsson T."/>
            <person name="Lv J."/>
            <person name="Arendt D."/>
            <person name="Savage R."/>
            <person name="Osoegawa K."/>
            <person name="de Jong P."/>
            <person name="Grimwood J."/>
            <person name="Chapman J.A."/>
            <person name="Shapiro H."/>
            <person name="Aerts A."/>
            <person name="Otillar R.P."/>
            <person name="Terry A.Y."/>
            <person name="Boore J.L."/>
            <person name="Grigoriev I.V."/>
            <person name="Lindberg D.R."/>
            <person name="Seaver E.C."/>
            <person name="Weisblat D.A."/>
            <person name="Putnam N.H."/>
            <person name="Rokhsar D.S."/>
        </authorList>
    </citation>
    <scope>NUCLEOTIDE SEQUENCE</scope>
</reference>
<dbReference type="FunFam" id="4.10.1000.10:FF:000001">
    <property type="entry name" value="zinc finger CCCH domain-containing protein 15-like"/>
    <property type="match status" value="1"/>
</dbReference>
<dbReference type="RefSeq" id="XP_009025474.1">
    <property type="nucleotide sequence ID" value="XM_009027226.1"/>
</dbReference>
<dbReference type="EMBL" id="KB097495">
    <property type="protein sequence ID" value="ESN96280.1"/>
    <property type="molecule type" value="Genomic_DNA"/>
</dbReference>
<evidence type="ECO:0000256" key="5">
    <source>
        <dbReference type="PROSITE-ProRule" id="PRU00723"/>
    </source>
</evidence>
<dbReference type="CTD" id="20197339"/>
<dbReference type="HOGENOM" id="CLU_194958_0_0_1"/>
<dbReference type="GO" id="GO:0003729">
    <property type="term" value="F:mRNA binding"/>
    <property type="evidence" value="ECO:0007669"/>
    <property type="project" value="InterPro"/>
</dbReference>
<dbReference type="OrthoDB" id="410307at2759"/>
<gene>
    <name evidence="8" type="primary">20197339</name>
    <name evidence="7" type="ORF">HELRODRAFT_153596</name>
</gene>
<dbReference type="KEGG" id="hro:HELRODRAFT_153596"/>
<evidence type="ECO:0000256" key="1">
    <source>
        <dbReference type="ARBA" id="ARBA00022723"/>
    </source>
</evidence>
<sequence>TRYKTELCRSFQERGECKYGNKCQFAHGPDELKTLDRHPRYKTELCRRFHSTGFCSYGTRCHFLHDRNE</sequence>
<dbReference type="PANTHER" id="PTHR12547:SF174">
    <property type="entry name" value="MRNA DECAY ACTIVATOR PROTEIN ZFP36L2"/>
    <property type="match status" value="1"/>
</dbReference>
<evidence type="ECO:0000313" key="7">
    <source>
        <dbReference type="EMBL" id="ESN96280.1"/>
    </source>
</evidence>
<dbReference type="GO" id="GO:0008270">
    <property type="term" value="F:zinc ion binding"/>
    <property type="evidence" value="ECO:0007669"/>
    <property type="project" value="UniProtKB-KW"/>
</dbReference>
<organism evidence="8 9">
    <name type="scientific">Helobdella robusta</name>
    <name type="common">Californian leech</name>
    <dbReference type="NCBI Taxonomy" id="6412"/>
    <lineage>
        <taxon>Eukaryota</taxon>
        <taxon>Metazoa</taxon>
        <taxon>Spiralia</taxon>
        <taxon>Lophotrochozoa</taxon>
        <taxon>Annelida</taxon>
        <taxon>Clitellata</taxon>
        <taxon>Hirudinea</taxon>
        <taxon>Rhynchobdellida</taxon>
        <taxon>Glossiphoniidae</taxon>
        <taxon>Helobdella</taxon>
    </lineage>
</organism>
<dbReference type="FunFam" id="4.10.1000.10:FF:000002">
    <property type="entry name" value="Zinc finger protein 36, C3H1 type-like 1"/>
    <property type="match status" value="1"/>
</dbReference>
<dbReference type="GeneID" id="20197339"/>
<dbReference type="Proteomes" id="UP000015101">
    <property type="component" value="Unassembled WGS sequence"/>
</dbReference>
<dbReference type="SUPFAM" id="SSF90229">
    <property type="entry name" value="CCCH zinc finger"/>
    <property type="match status" value="2"/>
</dbReference>
<accession>T1EL89</accession>
<feature type="zinc finger region" description="C3H1-type" evidence="5">
    <location>
        <begin position="40"/>
        <end position="68"/>
    </location>
</feature>
<feature type="domain" description="C3H1-type" evidence="6">
    <location>
        <begin position="2"/>
        <end position="30"/>
    </location>
</feature>
<evidence type="ECO:0000256" key="4">
    <source>
        <dbReference type="ARBA" id="ARBA00022833"/>
    </source>
</evidence>
<dbReference type="SMART" id="SM00356">
    <property type="entry name" value="ZnF_C3H1"/>
    <property type="match status" value="2"/>
</dbReference>
<evidence type="ECO:0000256" key="3">
    <source>
        <dbReference type="ARBA" id="ARBA00022771"/>
    </source>
</evidence>